<keyword evidence="1" id="KW-0805">Transcription regulation</keyword>
<dbReference type="InterPro" id="IPR018062">
    <property type="entry name" value="HTH_AraC-typ_CS"/>
</dbReference>
<dbReference type="SMART" id="SM00342">
    <property type="entry name" value="HTH_ARAC"/>
    <property type="match status" value="1"/>
</dbReference>
<dbReference type="PANTHER" id="PTHR43280:SF2">
    <property type="entry name" value="HTH-TYPE TRANSCRIPTIONAL REGULATOR EXSA"/>
    <property type="match status" value="1"/>
</dbReference>
<dbReference type="OrthoDB" id="1189000at2"/>
<dbReference type="Gene3D" id="1.10.10.60">
    <property type="entry name" value="Homeodomain-like"/>
    <property type="match status" value="2"/>
</dbReference>
<dbReference type="EMBL" id="WJXZ01000001">
    <property type="protein sequence ID" value="MRS60292.1"/>
    <property type="molecule type" value="Genomic_DNA"/>
</dbReference>
<dbReference type="PROSITE" id="PS00041">
    <property type="entry name" value="HTH_ARAC_FAMILY_1"/>
    <property type="match status" value="1"/>
</dbReference>
<dbReference type="PROSITE" id="PS01124">
    <property type="entry name" value="HTH_ARAC_FAMILY_2"/>
    <property type="match status" value="1"/>
</dbReference>
<accession>A0A7K0EF14</accession>
<name>A0A7K0EF14_9BACT</name>
<sequence>MDVIVANTPPEQSASLWDYSLSFIADMASVVEHYHHCYKVVISLDNDFECLIDGQALFGLRGFIVNQTIPHSCYAPNANVLVNFIETGSFWGWQLRALLGDKTYLTIDSVLAPEQYLQVFPANYAELSNEKLVPHVNAFLNSLLPLTHQMSEFALDSRIQATLRYIDQNLHMHLELEDIANQLCLSPDRARHLFVQQMGIPFSQYILWKRIRNTMAVAITEESKLADACLRFGFTDQPHFNRTFKRIFGLPPVGIIRHCRVLL</sequence>
<keyword evidence="6" id="KW-1185">Reference proteome</keyword>
<organism evidence="5 6">
    <name type="scientific">Larkinella terrae</name>
    <dbReference type="NCBI Taxonomy" id="2025311"/>
    <lineage>
        <taxon>Bacteria</taxon>
        <taxon>Pseudomonadati</taxon>
        <taxon>Bacteroidota</taxon>
        <taxon>Cytophagia</taxon>
        <taxon>Cytophagales</taxon>
        <taxon>Spirosomataceae</taxon>
        <taxon>Larkinella</taxon>
    </lineage>
</organism>
<dbReference type="GO" id="GO:0043565">
    <property type="term" value="F:sequence-specific DNA binding"/>
    <property type="evidence" value="ECO:0007669"/>
    <property type="project" value="InterPro"/>
</dbReference>
<feature type="domain" description="HTH araC/xylS-type" evidence="4">
    <location>
        <begin position="160"/>
        <end position="258"/>
    </location>
</feature>
<dbReference type="Proteomes" id="UP000441754">
    <property type="component" value="Unassembled WGS sequence"/>
</dbReference>
<evidence type="ECO:0000313" key="6">
    <source>
        <dbReference type="Proteomes" id="UP000441754"/>
    </source>
</evidence>
<evidence type="ECO:0000259" key="4">
    <source>
        <dbReference type="PROSITE" id="PS01124"/>
    </source>
</evidence>
<dbReference type="GO" id="GO:0003700">
    <property type="term" value="F:DNA-binding transcription factor activity"/>
    <property type="evidence" value="ECO:0007669"/>
    <property type="project" value="InterPro"/>
</dbReference>
<dbReference type="InterPro" id="IPR009057">
    <property type="entry name" value="Homeodomain-like_sf"/>
</dbReference>
<dbReference type="SUPFAM" id="SSF46689">
    <property type="entry name" value="Homeodomain-like"/>
    <property type="match status" value="2"/>
</dbReference>
<dbReference type="InterPro" id="IPR018060">
    <property type="entry name" value="HTH_AraC"/>
</dbReference>
<protein>
    <submittedName>
        <fullName evidence="5">Helix-turn-helix domain-containing protein</fullName>
    </submittedName>
</protein>
<gene>
    <name evidence="5" type="ORF">GJJ30_03235</name>
</gene>
<reference evidence="5 6" key="1">
    <citation type="journal article" date="2018" name="Antonie Van Leeuwenhoek">
        <title>Larkinella terrae sp. nov., isolated from soil on Jeju Island, South Korea.</title>
        <authorList>
            <person name="Ten L.N."/>
            <person name="Jeon J."/>
            <person name="Park S.J."/>
            <person name="Park S."/>
            <person name="Lee S.Y."/>
            <person name="Kim M.K."/>
            <person name="Jung H.Y."/>
        </authorList>
    </citation>
    <scope>NUCLEOTIDE SEQUENCE [LARGE SCALE GENOMIC DNA]</scope>
    <source>
        <strain evidence="5 6">KCTC 52001</strain>
    </source>
</reference>
<evidence type="ECO:0000256" key="2">
    <source>
        <dbReference type="ARBA" id="ARBA00023125"/>
    </source>
</evidence>
<dbReference type="AlphaFoldDB" id="A0A7K0EF14"/>
<dbReference type="PANTHER" id="PTHR43280">
    <property type="entry name" value="ARAC-FAMILY TRANSCRIPTIONAL REGULATOR"/>
    <property type="match status" value="1"/>
</dbReference>
<evidence type="ECO:0000313" key="5">
    <source>
        <dbReference type="EMBL" id="MRS60292.1"/>
    </source>
</evidence>
<keyword evidence="2" id="KW-0238">DNA-binding</keyword>
<dbReference type="Pfam" id="PF12833">
    <property type="entry name" value="HTH_18"/>
    <property type="match status" value="1"/>
</dbReference>
<proteinExistence type="predicted"/>
<dbReference type="RefSeq" id="WP_154173076.1">
    <property type="nucleotide sequence ID" value="NZ_WJXZ01000001.1"/>
</dbReference>
<comment type="caution">
    <text evidence="5">The sequence shown here is derived from an EMBL/GenBank/DDBJ whole genome shotgun (WGS) entry which is preliminary data.</text>
</comment>
<keyword evidence="3" id="KW-0804">Transcription</keyword>
<evidence type="ECO:0000256" key="3">
    <source>
        <dbReference type="ARBA" id="ARBA00023163"/>
    </source>
</evidence>
<evidence type="ECO:0000256" key="1">
    <source>
        <dbReference type="ARBA" id="ARBA00023015"/>
    </source>
</evidence>